<accession>A0AAJ1WP95</accession>
<dbReference type="InterPro" id="IPR047187">
    <property type="entry name" value="SF1_C_Upf1"/>
</dbReference>
<dbReference type="Gene3D" id="3.40.50.300">
    <property type="entry name" value="P-loop containing nucleotide triphosphate hydrolases"/>
    <property type="match status" value="3"/>
</dbReference>
<feature type="domain" description="DNA2/NAM7 helicase helicase" evidence="6">
    <location>
        <begin position="501"/>
        <end position="658"/>
    </location>
</feature>
<evidence type="ECO:0000256" key="5">
    <source>
        <dbReference type="ARBA" id="ARBA00022840"/>
    </source>
</evidence>
<protein>
    <submittedName>
        <fullName evidence="8">DNA polymerase III delta prime subunit</fullName>
    </submittedName>
</protein>
<evidence type="ECO:0000313" key="8">
    <source>
        <dbReference type="EMBL" id="MDQ0416322.1"/>
    </source>
</evidence>
<dbReference type="AlphaFoldDB" id="A0AAJ1WP95"/>
<dbReference type="RefSeq" id="WP_307250677.1">
    <property type="nucleotide sequence ID" value="NZ_JAUSUV010000002.1"/>
</dbReference>
<keyword evidence="4" id="KW-0347">Helicase</keyword>
<evidence type="ECO:0000313" key="9">
    <source>
        <dbReference type="Proteomes" id="UP001238450"/>
    </source>
</evidence>
<evidence type="ECO:0000259" key="7">
    <source>
        <dbReference type="Pfam" id="PF13087"/>
    </source>
</evidence>
<keyword evidence="3" id="KW-0378">Hydrolase</keyword>
<dbReference type="EMBL" id="JAUSUV010000002">
    <property type="protein sequence ID" value="MDQ0416322.1"/>
    <property type="molecule type" value="Genomic_DNA"/>
</dbReference>
<dbReference type="InterPro" id="IPR050534">
    <property type="entry name" value="Coronavir_polyprotein_1ab"/>
</dbReference>
<evidence type="ECO:0000256" key="1">
    <source>
        <dbReference type="ARBA" id="ARBA00007913"/>
    </source>
</evidence>
<feature type="domain" description="DNA2/NAM7 helicase helicase" evidence="6">
    <location>
        <begin position="192"/>
        <end position="265"/>
    </location>
</feature>
<sequence>MFICPALYTTKSRKSNEKPKYHIWLIIPAEITYDGFIRAKDKPPFIPRKYLRPSQQKCTISDMDIVNQYWSDHPFQNEQSKSWESAFKESEHFFEHVLDSPISSFHLLQYKKEEEKVLILDGTNLTNSGSLYNIKTFYEKMLDKSFYKNALKPLAQQYIQINESTENKRLTDSITYSVKHLGQMSTEHGLTVSQREALHHFLALQNGELLSIEGPPGTGKTTLLQSVIASLWVNSAYQKQAIPSTILASGSTNLSITNILDMFQRISIPSDLPSHPLFDQMEQLTERWIPNVSSLGTFCAAESKRDYNYQLLLRNKMQFEFVNGPNLIHLNQSEIDKWEQHFLTRTSLYFNRKITYIDSAKATLHDSLRQVVKVIEENLQEKIDYQLLLTQRDKLFAEYHVTSFDEAIQPLSQHVNSYKQQVQTVETARRELYHRISNRNPLVVWCSKLPILGKYITKGWIEENQYLLQKQLPDITFHSFEEARLKAELERLEQDYQSQLRLSDEKLASVQTLQQQWDQNETTRTNNRKRWADLSIPDELADAEEFFDKTYRVLAFLLATHYWESRFIETAKQRVQSKQSFGTLRQFYTEVAMLTPCLISTLHSAPKFFNDKYQYLHEFADLLIIDEASQVLPELAFPVFALAKKALVVGDTNQLPPISNVTADQDNISLQESGLLKITPHVDHLHVCSKSNVMKLANRLTRYLNDQEKPFMLQEHFRCHPKIAQSFNHVYYNNKLHVKTREKDEYRLLPMAFLHVEGHEEPSGSSRINHIEAATIALWVDHFFKQHKLSTSTKQQTLAILTPFSAQANLITSYLKELTFNVNCIKVGTVHSLQGAEYEVVLFSPTYSTSNSEHFFDRQQYVLNVAISRAKQSFLIFGNKNHFGIHSETPSSKLLPFFEDGTEKIWCPDDIEVMMLTEQRSQKLKQYIREGKVEYTKIEITGNVSGSIVGGTVKDSIIHNK</sequence>
<feature type="domain" description="DNA2/NAM7 helicase-like C-terminal" evidence="7">
    <location>
        <begin position="702"/>
        <end position="880"/>
    </location>
</feature>
<dbReference type="InterPro" id="IPR041677">
    <property type="entry name" value="DNA2/NAM7_AAA_11"/>
</dbReference>
<dbReference type="GO" id="GO:0016787">
    <property type="term" value="F:hydrolase activity"/>
    <property type="evidence" value="ECO:0007669"/>
    <property type="project" value="UniProtKB-KW"/>
</dbReference>
<evidence type="ECO:0000256" key="4">
    <source>
        <dbReference type="ARBA" id="ARBA00022806"/>
    </source>
</evidence>
<proteinExistence type="inferred from homology"/>
<keyword evidence="5" id="KW-0067">ATP-binding</keyword>
<comment type="caution">
    <text evidence="8">The sequence shown here is derived from an EMBL/GenBank/DDBJ whole genome shotgun (WGS) entry which is preliminary data.</text>
</comment>
<dbReference type="PANTHER" id="PTHR43788">
    <property type="entry name" value="DNA2/NAM7 HELICASE FAMILY MEMBER"/>
    <property type="match status" value="1"/>
</dbReference>
<keyword evidence="2" id="KW-0547">Nucleotide-binding</keyword>
<comment type="similarity">
    <text evidence="1">Belongs to the DNA2/NAM7 helicase family.</text>
</comment>
<evidence type="ECO:0000256" key="3">
    <source>
        <dbReference type="ARBA" id="ARBA00022801"/>
    </source>
</evidence>
<keyword evidence="9" id="KW-1185">Reference proteome</keyword>
<organism evidence="8 9">
    <name type="scientific">Croceifilum oryzae</name>
    <dbReference type="NCBI Taxonomy" id="1553429"/>
    <lineage>
        <taxon>Bacteria</taxon>
        <taxon>Bacillati</taxon>
        <taxon>Bacillota</taxon>
        <taxon>Bacilli</taxon>
        <taxon>Bacillales</taxon>
        <taxon>Thermoactinomycetaceae</taxon>
        <taxon>Croceifilum</taxon>
    </lineage>
</organism>
<name>A0AAJ1WP95_9BACL</name>
<evidence type="ECO:0000256" key="2">
    <source>
        <dbReference type="ARBA" id="ARBA00022741"/>
    </source>
</evidence>
<dbReference type="SUPFAM" id="SSF52540">
    <property type="entry name" value="P-loop containing nucleoside triphosphate hydrolases"/>
    <property type="match status" value="2"/>
</dbReference>
<dbReference type="PANTHER" id="PTHR43788:SF16">
    <property type="entry name" value="HELICASE WITH ZINC FINGER 2"/>
    <property type="match status" value="1"/>
</dbReference>
<dbReference type="InterPro" id="IPR027417">
    <property type="entry name" value="P-loop_NTPase"/>
</dbReference>
<dbReference type="GO" id="GO:0043139">
    <property type="term" value="F:5'-3' DNA helicase activity"/>
    <property type="evidence" value="ECO:0007669"/>
    <property type="project" value="TreeGrafter"/>
</dbReference>
<dbReference type="InterPro" id="IPR041679">
    <property type="entry name" value="DNA2/NAM7-like_C"/>
</dbReference>
<dbReference type="Proteomes" id="UP001238450">
    <property type="component" value="Unassembled WGS sequence"/>
</dbReference>
<dbReference type="Pfam" id="PF13087">
    <property type="entry name" value="AAA_12"/>
    <property type="match status" value="1"/>
</dbReference>
<evidence type="ECO:0000259" key="6">
    <source>
        <dbReference type="Pfam" id="PF13086"/>
    </source>
</evidence>
<gene>
    <name evidence="8" type="ORF">J2Z48_000486</name>
</gene>
<dbReference type="GO" id="GO:0005524">
    <property type="term" value="F:ATP binding"/>
    <property type="evidence" value="ECO:0007669"/>
    <property type="project" value="UniProtKB-KW"/>
</dbReference>
<dbReference type="Pfam" id="PF13086">
    <property type="entry name" value="AAA_11"/>
    <property type="match status" value="2"/>
</dbReference>
<reference evidence="8 9" key="1">
    <citation type="submission" date="2023-07" db="EMBL/GenBank/DDBJ databases">
        <title>Genomic Encyclopedia of Type Strains, Phase IV (KMG-IV): sequencing the most valuable type-strain genomes for metagenomic binning, comparative biology and taxonomic classification.</title>
        <authorList>
            <person name="Goeker M."/>
        </authorList>
    </citation>
    <scope>NUCLEOTIDE SEQUENCE [LARGE SCALE GENOMIC DNA]</scope>
    <source>
        <strain evidence="8 9">DSM 46876</strain>
    </source>
</reference>
<dbReference type="CDD" id="cd18808">
    <property type="entry name" value="SF1_C_Upf1"/>
    <property type="match status" value="1"/>
</dbReference>